<dbReference type="AlphaFoldDB" id="A0AAN9RZN9"/>
<evidence type="ECO:0000256" key="5">
    <source>
        <dbReference type="ARBA" id="ARBA00022702"/>
    </source>
</evidence>
<protein>
    <recommendedName>
        <fullName evidence="12">Encoded peptide</fullName>
    </recommendedName>
</protein>
<gene>
    <name evidence="10" type="ORF">VNO78_26691</name>
</gene>
<keyword evidence="7" id="KW-0379">Hydroxylation</keyword>
<dbReference type="GO" id="GO:0048364">
    <property type="term" value="P:root development"/>
    <property type="evidence" value="ECO:0007669"/>
    <property type="project" value="InterPro"/>
</dbReference>
<keyword evidence="5" id="KW-0372">Hormone</keyword>
<dbReference type="GO" id="GO:0048046">
    <property type="term" value="C:apoplast"/>
    <property type="evidence" value="ECO:0007669"/>
    <property type="project" value="UniProtKB-SubCell"/>
</dbReference>
<evidence type="ECO:0000256" key="6">
    <source>
        <dbReference type="ARBA" id="ARBA00022729"/>
    </source>
</evidence>
<dbReference type="GO" id="GO:0005179">
    <property type="term" value="F:hormone activity"/>
    <property type="evidence" value="ECO:0007669"/>
    <property type="project" value="UniProtKB-KW"/>
</dbReference>
<dbReference type="PANTHER" id="PTHR33348">
    <property type="entry name" value="PRECURSOR OF CEP5"/>
    <property type="match status" value="1"/>
</dbReference>
<keyword evidence="3" id="KW-0052">Apoplast</keyword>
<feature type="compositionally biased region" description="Polar residues" evidence="8">
    <location>
        <begin position="34"/>
        <end position="59"/>
    </location>
</feature>
<evidence type="ECO:0000256" key="8">
    <source>
        <dbReference type="SAM" id="MobiDB-lite"/>
    </source>
</evidence>
<feature type="signal peptide" evidence="9">
    <location>
        <begin position="1"/>
        <end position="27"/>
    </location>
</feature>
<accession>A0AAN9RZN9</accession>
<feature type="chain" id="PRO_5043044001" description="Encoded peptide" evidence="9">
    <location>
        <begin position="28"/>
        <end position="148"/>
    </location>
</feature>
<dbReference type="GO" id="GO:2000280">
    <property type="term" value="P:regulation of root development"/>
    <property type="evidence" value="ECO:0007669"/>
    <property type="project" value="TreeGrafter"/>
</dbReference>
<organism evidence="10 11">
    <name type="scientific">Psophocarpus tetragonolobus</name>
    <name type="common">Winged bean</name>
    <name type="synonym">Dolichos tetragonolobus</name>
    <dbReference type="NCBI Taxonomy" id="3891"/>
    <lineage>
        <taxon>Eukaryota</taxon>
        <taxon>Viridiplantae</taxon>
        <taxon>Streptophyta</taxon>
        <taxon>Embryophyta</taxon>
        <taxon>Tracheophyta</taxon>
        <taxon>Spermatophyta</taxon>
        <taxon>Magnoliopsida</taxon>
        <taxon>eudicotyledons</taxon>
        <taxon>Gunneridae</taxon>
        <taxon>Pentapetalae</taxon>
        <taxon>rosids</taxon>
        <taxon>fabids</taxon>
        <taxon>Fabales</taxon>
        <taxon>Fabaceae</taxon>
        <taxon>Papilionoideae</taxon>
        <taxon>50 kb inversion clade</taxon>
        <taxon>NPAAA clade</taxon>
        <taxon>indigoferoid/millettioid clade</taxon>
        <taxon>Phaseoleae</taxon>
        <taxon>Psophocarpus</taxon>
    </lineage>
</organism>
<feature type="region of interest" description="Disordered" evidence="8">
    <location>
        <begin position="121"/>
        <end position="148"/>
    </location>
</feature>
<evidence type="ECO:0000256" key="1">
    <source>
        <dbReference type="ARBA" id="ARBA00004271"/>
    </source>
</evidence>
<evidence type="ECO:0000313" key="11">
    <source>
        <dbReference type="Proteomes" id="UP001386955"/>
    </source>
</evidence>
<comment type="caution">
    <text evidence="10">The sequence shown here is derived from an EMBL/GenBank/DDBJ whole genome shotgun (WGS) entry which is preliminary data.</text>
</comment>
<comment type="subcellular location">
    <subcellularLocation>
        <location evidence="1">Secreted</location>
        <location evidence="1">Extracellular space</location>
        <location evidence="1">Apoplast</location>
    </subcellularLocation>
</comment>
<evidence type="ECO:0000313" key="10">
    <source>
        <dbReference type="EMBL" id="KAK7386453.1"/>
    </source>
</evidence>
<dbReference type="GO" id="GO:0006995">
    <property type="term" value="P:cellular response to nitrogen starvation"/>
    <property type="evidence" value="ECO:0007669"/>
    <property type="project" value="UniProtKB-ARBA"/>
</dbReference>
<evidence type="ECO:0000256" key="7">
    <source>
        <dbReference type="ARBA" id="ARBA00023278"/>
    </source>
</evidence>
<feature type="compositionally biased region" description="Low complexity" evidence="8">
    <location>
        <begin position="130"/>
        <end position="141"/>
    </location>
</feature>
<dbReference type="PROSITE" id="PS51257">
    <property type="entry name" value="PROKAR_LIPOPROTEIN"/>
    <property type="match status" value="1"/>
</dbReference>
<dbReference type="EMBL" id="JAYMYS010000007">
    <property type="protein sequence ID" value="KAK7386453.1"/>
    <property type="molecule type" value="Genomic_DNA"/>
</dbReference>
<dbReference type="Proteomes" id="UP001386955">
    <property type="component" value="Unassembled WGS sequence"/>
</dbReference>
<dbReference type="InterPro" id="IPR033250">
    <property type="entry name" value="CEP"/>
</dbReference>
<reference evidence="10 11" key="1">
    <citation type="submission" date="2024-01" db="EMBL/GenBank/DDBJ databases">
        <title>The genomes of 5 underutilized Papilionoideae crops provide insights into root nodulation and disease resistanc.</title>
        <authorList>
            <person name="Jiang F."/>
        </authorList>
    </citation>
    <scope>NUCLEOTIDE SEQUENCE [LARGE SCALE GENOMIC DNA]</scope>
    <source>
        <strain evidence="10">DUOXIRENSHENG_FW03</strain>
        <tissue evidence="10">Leaves</tissue>
    </source>
</reference>
<proteinExistence type="inferred from homology"/>
<evidence type="ECO:0000256" key="3">
    <source>
        <dbReference type="ARBA" id="ARBA00022523"/>
    </source>
</evidence>
<evidence type="ECO:0000256" key="2">
    <source>
        <dbReference type="ARBA" id="ARBA00008963"/>
    </source>
</evidence>
<evidence type="ECO:0000256" key="4">
    <source>
        <dbReference type="ARBA" id="ARBA00022525"/>
    </source>
</evidence>
<feature type="region of interest" description="Disordered" evidence="8">
    <location>
        <begin position="33"/>
        <end position="107"/>
    </location>
</feature>
<sequence>MAKFHAHEYFLVFVALVACHGSLLTHGRKINIKPMNQDSSPSTNTPQPHFSSLKTNVESAQYEEASSLEDSGADNANAFRSTTPGGSPGVGHRMITSEDKKMKSTVAVDGSDVKVFVSEVSKEDFKPTDPGHSPGVGHPSPNKIGLQN</sequence>
<name>A0AAN9RZN9_PSOTE</name>
<dbReference type="PANTHER" id="PTHR33348:SF44">
    <property type="entry name" value="PRECURSOR OF CEP6"/>
    <property type="match status" value="1"/>
</dbReference>
<comment type="similarity">
    <text evidence="2">Belongs to the C-terminally encoded plant signaling peptide (CEP) family.</text>
</comment>
<keyword evidence="11" id="KW-1185">Reference proteome</keyword>
<dbReference type="GO" id="GO:1901371">
    <property type="term" value="P:regulation of leaf morphogenesis"/>
    <property type="evidence" value="ECO:0007669"/>
    <property type="project" value="TreeGrafter"/>
</dbReference>
<dbReference type="GO" id="GO:1902025">
    <property type="term" value="P:nitrate import"/>
    <property type="evidence" value="ECO:0007669"/>
    <property type="project" value="TreeGrafter"/>
</dbReference>
<evidence type="ECO:0000256" key="9">
    <source>
        <dbReference type="SAM" id="SignalP"/>
    </source>
</evidence>
<keyword evidence="4" id="KW-0964">Secreted</keyword>
<keyword evidence="6 9" id="KW-0732">Signal</keyword>
<evidence type="ECO:0008006" key="12">
    <source>
        <dbReference type="Google" id="ProtNLM"/>
    </source>
</evidence>